<feature type="compositionally biased region" description="Low complexity" evidence="5">
    <location>
        <begin position="143"/>
        <end position="158"/>
    </location>
</feature>
<dbReference type="InterPro" id="IPR036388">
    <property type="entry name" value="WH-like_DNA-bd_sf"/>
</dbReference>
<dbReference type="PROSITE" id="PS00108">
    <property type="entry name" value="PROTEIN_KINASE_ST"/>
    <property type="match status" value="1"/>
</dbReference>
<feature type="domain" description="Protein kinase" evidence="6">
    <location>
        <begin position="678"/>
        <end position="1012"/>
    </location>
</feature>
<dbReference type="PROSITE" id="PS50011">
    <property type="entry name" value="PROTEIN_KINASE_DOM"/>
    <property type="match status" value="1"/>
</dbReference>
<protein>
    <recommendedName>
        <fullName evidence="10">Protein kinase domain-containing protein</fullName>
    </recommendedName>
</protein>
<dbReference type="Proteomes" id="UP000664859">
    <property type="component" value="Unassembled WGS sequence"/>
</dbReference>
<feature type="compositionally biased region" description="Gly residues" evidence="5">
    <location>
        <begin position="472"/>
        <end position="496"/>
    </location>
</feature>
<feature type="domain" description="DEP" evidence="7">
    <location>
        <begin position="318"/>
        <end position="375"/>
    </location>
</feature>
<evidence type="ECO:0000256" key="2">
    <source>
        <dbReference type="ARBA" id="ARBA00022741"/>
    </source>
</evidence>
<dbReference type="GO" id="GO:0035556">
    <property type="term" value="P:intracellular signal transduction"/>
    <property type="evidence" value="ECO:0007669"/>
    <property type="project" value="InterPro"/>
</dbReference>
<dbReference type="SUPFAM" id="SSF56112">
    <property type="entry name" value="Protein kinase-like (PK-like)"/>
    <property type="match status" value="1"/>
</dbReference>
<comment type="caution">
    <text evidence="8">The sequence shown here is derived from an EMBL/GenBank/DDBJ whole genome shotgun (WGS) entry which is preliminary data.</text>
</comment>
<evidence type="ECO:0000259" key="7">
    <source>
        <dbReference type="PROSITE" id="PS50186"/>
    </source>
</evidence>
<dbReference type="InterPro" id="IPR000591">
    <property type="entry name" value="DEP_dom"/>
</dbReference>
<dbReference type="PANTHER" id="PTHR48016">
    <property type="entry name" value="MAP KINASE KINASE KINASE SSK2-RELATED-RELATED"/>
    <property type="match status" value="1"/>
</dbReference>
<dbReference type="GO" id="GO:0005524">
    <property type="term" value="F:ATP binding"/>
    <property type="evidence" value="ECO:0007669"/>
    <property type="project" value="UniProtKB-KW"/>
</dbReference>
<accession>A0A836CNM0</accession>
<keyword evidence="3" id="KW-0418">Kinase</keyword>
<dbReference type="Pfam" id="PF00610">
    <property type="entry name" value="DEP"/>
    <property type="match status" value="1"/>
</dbReference>
<dbReference type="GO" id="GO:0004672">
    <property type="term" value="F:protein kinase activity"/>
    <property type="evidence" value="ECO:0007669"/>
    <property type="project" value="InterPro"/>
</dbReference>
<dbReference type="InterPro" id="IPR011009">
    <property type="entry name" value="Kinase-like_dom_sf"/>
</dbReference>
<dbReference type="PROSITE" id="PS50186">
    <property type="entry name" value="DEP"/>
    <property type="match status" value="1"/>
</dbReference>
<name>A0A836CNM0_9STRA</name>
<evidence type="ECO:0000256" key="4">
    <source>
        <dbReference type="ARBA" id="ARBA00022840"/>
    </source>
</evidence>
<keyword evidence="1" id="KW-0808">Transferase</keyword>
<dbReference type="Gene3D" id="1.10.510.10">
    <property type="entry name" value="Transferase(Phosphotransferase) domain 1"/>
    <property type="match status" value="1"/>
</dbReference>
<dbReference type="Gene3D" id="3.30.200.20">
    <property type="entry name" value="Phosphorylase Kinase, domain 1"/>
    <property type="match status" value="1"/>
</dbReference>
<evidence type="ECO:0000256" key="3">
    <source>
        <dbReference type="ARBA" id="ARBA00022777"/>
    </source>
</evidence>
<dbReference type="InterPro" id="IPR008271">
    <property type="entry name" value="Ser/Thr_kinase_AS"/>
</dbReference>
<keyword evidence="9" id="KW-1185">Reference proteome</keyword>
<gene>
    <name evidence="8" type="ORF">JKP88DRAFT_240736</name>
</gene>
<dbReference type="SMART" id="SM00049">
    <property type="entry name" value="DEP"/>
    <property type="match status" value="1"/>
</dbReference>
<evidence type="ECO:0000256" key="5">
    <source>
        <dbReference type="SAM" id="MobiDB-lite"/>
    </source>
</evidence>
<feature type="region of interest" description="Disordered" evidence="5">
    <location>
        <begin position="524"/>
        <end position="635"/>
    </location>
</feature>
<dbReference type="CDD" id="cd06606">
    <property type="entry name" value="STKc_MAPKKK"/>
    <property type="match status" value="1"/>
</dbReference>
<dbReference type="InterPro" id="IPR050538">
    <property type="entry name" value="MAP_kinase_kinase_kinase"/>
</dbReference>
<feature type="compositionally biased region" description="Low complexity" evidence="5">
    <location>
        <begin position="10"/>
        <end position="23"/>
    </location>
</feature>
<feature type="compositionally biased region" description="Polar residues" evidence="5">
    <location>
        <begin position="456"/>
        <end position="471"/>
    </location>
</feature>
<dbReference type="PANTHER" id="PTHR48016:SF56">
    <property type="entry name" value="MAPKK KINASE"/>
    <property type="match status" value="1"/>
</dbReference>
<sequence>MGGTASVAVAENSGGNDGAAASGTGERPKPRRSVSVQKIQGVLSEMGMTTRSLAQAEADLRTHVKSGGTTSSFLASGVADKYRVALMQQPGVVEAIERALAQDQPQLQRRRPSSDAAAAAAAAAALPPADQSHGGRGRMASNESSEVRSAVARSSASATDGGGLKRNADGRMPSTISPLPLLARGGTRGRALGGGAAAAVAAAAEQQQARYYGSGAPPFAPGESDETRASDVSDLLTTRMRPTVSDVSTHSYLDDWGAHHNGGGGGGGDGDAGCSGALDDSGGSAYADGSGGGGMAAAAVPLDHYMTHDQLRALAEDMRANVTICDRRPRITKHKKCFVGSEAVRWMVSSRHCRDELEAVIVGNMMLKEGFFHHVMGYKKGRLLTDAIAVARCRRHLRRRRCSRPAAAARAAAAHRQERQLPVPFRERRLRHTFKNGSFLYRFAGDEYDAQEAETVRNQRSSMIQSKRTIGTNGGGSGGGGGGGGGAGGGGGGGGAVEPASPRPLSRGPSLAELIRDGEDACSQSVITPRGAGDTQQQRGGGGDGAGSPRASAAGLAAGGGGGAQHLRASQQRNSGKLRSPKMRASAGGRVTVIGGLGSGDRPTSPRGNTVHRSGVGSPAGGLRPPMSRQGSGGVGAEEYDLFDLRTLRHVQKRRRVGAEEYGLFDLRTLRHVQKGKWRLGPKIGSGSYGTVHKGLNEETGQASATPCSHVLLLMLVSMCAQLVAVKALPLAAKLLQGDNAASKELTNVEQEVNLLRAMHHPHVVQYLGVDYNPDSLLACAKHHPHVVQYLGVDYNPNSFPIFSHGSLVPLFRCLRRRRRRHRRSNMLYIFCEWVPGGSLRDLLDDFGPLRESVARDYARQVLLGLKYLHDNHIIHRDIKAGNVLIHENGHIKLTDFGASKTLHEEDNAEHTMKGTPYFMAPEVVATGTYGRKADIWRVGIRCLEIMTRQPLWARLAARTAMQVYKLLLQTDQTPPLPPNVSSTARAFMARCLVRDQDLRPTAEEVLLHPFINLQPEDIAQQQARLASAVVESVAVKIAALASPRSVAAAAAVAVPQTPRAGAGS</sequence>
<feature type="compositionally biased region" description="Low complexity" evidence="5">
    <location>
        <begin position="116"/>
        <end position="125"/>
    </location>
</feature>
<evidence type="ECO:0000313" key="9">
    <source>
        <dbReference type="Proteomes" id="UP000664859"/>
    </source>
</evidence>
<dbReference type="CDD" id="cd04371">
    <property type="entry name" value="DEP"/>
    <property type="match status" value="1"/>
</dbReference>
<evidence type="ECO:0008006" key="10">
    <source>
        <dbReference type="Google" id="ProtNLM"/>
    </source>
</evidence>
<dbReference type="InterPro" id="IPR000719">
    <property type="entry name" value="Prot_kinase_dom"/>
</dbReference>
<feature type="compositionally biased region" description="Low complexity" evidence="5">
    <location>
        <begin position="547"/>
        <end position="556"/>
    </location>
</feature>
<evidence type="ECO:0000256" key="1">
    <source>
        <dbReference type="ARBA" id="ARBA00022679"/>
    </source>
</evidence>
<reference evidence="8" key="1">
    <citation type="submission" date="2021-02" db="EMBL/GenBank/DDBJ databases">
        <title>First Annotated Genome of the Yellow-green Alga Tribonema minus.</title>
        <authorList>
            <person name="Mahan K.M."/>
        </authorList>
    </citation>
    <scope>NUCLEOTIDE SEQUENCE</scope>
    <source>
        <strain evidence="8">UTEX B ZZ1240</strain>
    </source>
</reference>
<proteinExistence type="predicted"/>
<evidence type="ECO:0000259" key="6">
    <source>
        <dbReference type="PROSITE" id="PS50011"/>
    </source>
</evidence>
<feature type="region of interest" description="Disordered" evidence="5">
    <location>
        <begin position="453"/>
        <end position="510"/>
    </location>
</feature>
<dbReference type="SMART" id="SM00220">
    <property type="entry name" value="S_TKc"/>
    <property type="match status" value="1"/>
</dbReference>
<keyword evidence="4" id="KW-0067">ATP-binding</keyword>
<evidence type="ECO:0000313" key="8">
    <source>
        <dbReference type="EMBL" id="KAG5193092.1"/>
    </source>
</evidence>
<dbReference type="EMBL" id="JAFCMP010000001">
    <property type="protein sequence ID" value="KAG5193092.1"/>
    <property type="molecule type" value="Genomic_DNA"/>
</dbReference>
<dbReference type="OrthoDB" id="266718at2759"/>
<dbReference type="InterPro" id="IPR036390">
    <property type="entry name" value="WH_DNA-bd_sf"/>
</dbReference>
<dbReference type="Gene3D" id="1.10.10.10">
    <property type="entry name" value="Winged helix-like DNA-binding domain superfamily/Winged helix DNA-binding domain"/>
    <property type="match status" value="1"/>
</dbReference>
<organism evidence="8 9">
    <name type="scientific">Tribonema minus</name>
    <dbReference type="NCBI Taxonomy" id="303371"/>
    <lineage>
        <taxon>Eukaryota</taxon>
        <taxon>Sar</taxon>
        <taxon>Stramenopiles</taxon>
        <taxon>Ochrophyta</taxon>
        <taxon>PX clade</taxon>
        <taxon>Xanthophyceae</taxon>
        <taxon>Tribonematales</taxon>
        <taxon>Tribonemataceae</taxon>
        <taxon>Tribonema</taxon>
    </lineage>
</organism>
<dbReference type="AlphaFoldDB" id="A0A836CNM0"/>
<dbReference type="SUPFAM" id="SSF46785">
    <property type="entry name" value="Winged helix' DNA-binding domain"/>
    <property type="match status" value="1"/>
</dbReference>
<feature type="region of interest" description="Disordered" evidence="5">
    <location>
        <begin position="104"/>
        <end position="182"/>
    </location>
</feature>
<keyword evidence="2" id="KW-0547">Nucleotide-binding</keyword>
<dbReference type="Pfam" id="PF00069">
    <property type="entry name" value="Pkinase"/>
    <property type="match status" value="1"/>
</dbReference>
<feature type="region of interest" description="Disordered" evidence="5">
    <location>
        <begin position="1"/>
        <end position="36"/>
    </location>
</feature>